<dbReference type="InterPro" id="IPR015883">
    <property type="entry name" value="Glyco_hydro_20_cat"/>
</dbReference>
<feature type="chain" id="PRO_5042234504" description="Beta-hexosaminidase" evidence="9">
    <location>
        <begin position="27"/>
        <end position="560"/>
    </location>
</feature>
<keyword evidence="3 9" id="KW-0732">Signal</keyword>
<comment type="catalytic activity">
    <reaction evidence="1 7">
        <text>Hydrolysis of terminal non-reducing N-acetyl-D-hexosamine residues in N-acetyl-beta-D-hexosaminides.</text>
        <dbReference type="EC" id="3.2.1.52"/>
    </reaction>
</comment>
<dbReference type="SUPFAM" id="SSF55545">
    <property type="entry name" value="beta-N-acetylhexosaminidase-like domain"/>
    <property type="match status" value="1"/>
</dbReference>
<dbReference type="PANTHER" id="PTHR22600:SF26">
    <property type="entry name" value="BETA-N-ACETYLHEXOSAMINIDASE"/>
    <property type="match status" value="1"/>
</dbReference>
<evidence type="ECO:0000256" key="2">
    <source>
        <dbReference type="ARBA" id="ARBA00006285"/>
    </source>
</evidence>
<dbReference type="FunFam" id="3.20.20.80:FF:000063">
    <property type="entry name" value="Beta-hexosaminidase"/>
    <property type="match status" value="1"/>
</dbReference>
<keyword evidence="4 7" id="KW-0378">Hydrolase</keyword>
<dbReference type="Proteomes" id="UP001203297">
    <property type="component" value="Unassembled WGS sequence"/>
</dbReference>
<dbReference type="InterPro" id="IPR017853">
    <property type="entry name" value="GH"/>
</dbReference>
<feature type="domain" description="Glycoside hydrolase family 20 catalytic" evidence="10">
    <location>
        <begin position="185"/>
        <end position="515"/>
    </location>
</feature>
<dbReference type="AlphaFoldDB" id="A0AAD4M192"/>
<evidence type="ECO:0000256" key="5">
    <source>
        <dbReference type="ARBA" id="ARBA00023180"/>
    </source>
</evidence>
<dbReference type="InterPro" id="IPR029019">
    <property type="entry name" value="HEX_eukaryotic_N"/>
</dbReference>
<evidence type="ECO:0000313" key="12">
    <source>
        <dbReference type="EMBL" id="KAI0298150.1"/>
    </source>
</evidence>
<dbReference type="CDD" id="cd06562">
    <property type="entry name" value="GH20_HexA_HexB-like"/>
    <property type="match status" value="1"/>
</dbReference>
<keyword evidence="13" id="KW-1185">Reference proteome</keyword>
<gene>
    <name evidence="12" type="ORF">B0F90DRAFT_1735377</name>
</gene>
<keyword evidence="5" id="KW-0325">Glycoprotein</keyword>
<name>A0AAD4M192_9AGAM</name>
<dbReference type="PANTHER" id="PTHR22600">
    <property type="entry name" value="BETA-HEXOSAMINIDASE"/>
    <property type="match status" value="1"/>
</dbReference>
<dbReference type="PRINTS" id="PR00738">
    <property type="entry name" value="GLHYDRLASE20"/>
</dbReference>
<dbReference type="GO" id="GO:0004563">
    <property type="term" value="F:beta-N-acetylhexosaminidase activity"/>
    <property type="evidence" value="ECO:0007669"/>
    <property type="project" value="UniProtKB-EC"/>
</dbReference>
<evidence type="ECO:0000256" key="9">
    <source>
        <dbReference type="SAM" id="SignalP"/>
    </source>
</evidence>
<evidence type="ECO:0000256" key="7">
    <source>
        <dbReference type="PIRNR" id="PIRNR001093"/>
    </source>
</evidence>
<evidence type="ECO:0000256" key="3">
    <source>
        <dbReference type="ARBA" id="ARBA00022729"/>
    </source>
</evidence>
<dbReference type="InterPro" id="IPR029018">
    <property type="entry name" value="Hex-like_dom2"/>
</dbReference>
<dbReference type="Pfam" id="PF00728">
    <property type="entry name" value="Glyco_hydro_20"/>
    <property type="match status" value="1"/>
</dbReference>
<dbReference type="EMBL" id="WTXG01000030">
    <property type="protein sequence ID" value="KAI0298150.1"/>
    <property type="molecule type" value="Genomic_DNA"/>
</dbReference>
<feature type="active site" description="Proton donor" evidence="8">
    <location>
        <position position="344"/>
    </location>
</feature>
<dbReference type="GO" id="GO:0016020">
    <property type="term" value="C:membrane"/>
    <property type="evidence" value="ECO:0007669"/>
    <property type="project" value="TreeGrafter"/>
</dbReference>
<reference evidence="12" key="1">
    <citation type="journal article" date="2022" name="New Phytol.">
        <title>Evolutionary transition to the ectomycorrhizal habit in the genomes of a hyperdiverse lineage of mushroom-forming fungi.</title>
        <authorList>
            <person name="Looney B."/>
            <person name="Miyauchi S."/>
            <person name="Morin E."/>
            <person name="Drula E."/>
            <person name="Courty P.E."/>
            <person name="Kohler A."/>
            <person name="Kuo A."/>
            <person name="LaButti K."/>
            <person name="Pangilinan J."/>
            <person name="Lipzen A."/>
            <person name="Riley R."/>
            <person name="Andreopoulos W."/>
            <person name="He G."/>
            <person name="Johnson J."/>
            <person name="Nolan M."/>
            <person name="Tritt A."/>
            <person name="Barry K.W."/>
            <person name="Grigoriev I.V."/>
            <person name="Nagy L.G."/>
            <person name="Hibbett D."/>
            <person name="Henrissat B."/>
            <person name="Matheny P.B."/>
            <person name="Labbe J."/>
            <person name="Martin F.M."/>
        </authorList>
    </citation>
    <scope>NUCLEOTIDE SEQUENCE</scope>
    <source>
        <strain evidence="12">BPL690</strain>
    </source>
</reference>
<evidence type="ECO:0000313" key="13">
    <source>
        <dbReference type="Proteomes" id="UP001203297"/>
    </source>
</evidence>
<evidence type="ECO:0000256" key="8">
    <source>
        <dbReference type="PIRSR" id="PIRSR001093-1"/>
    </source>
</evidence>
<dbReference type="GO" id="GO:0005975">
    <property type="term" value="P:carbohydrate metabolic process"/>
    <property type="evidence" value="ECO:0007669"/>
    <property type="project" value="InterPro"/>
</dbReference>
<sequence length="560" mass="60315">MVSLILLLPILTILSFFAVFPEPAHALWPQPRNLQTGPSTLRLSPSFTITVGVPNPPADLLAAAQRTRALLFNDKLGRLVLGRGTGDLKAVSSARVLSHLTLKLDGNVTTTTARPISVEAKLPFGQRDEGYRLIVPEDGSAAVLSANSTLGLFRGLTTFGQLWYTVSGTVYTLGAPVEIQDSPAYPYRGFMLDTARNYFPVSDIERTLDAMSWVHINTLHWHIVDSQSFPLVVPGFTDIAQKGAYSADAVYTPQDVANIVSYAGARGIDVLIEIDTPGHTSVISKAHPEHIACAEAKPWSTYANEPPAGQLRLASSATTNFTVGLLSAVAKLFPSPLFSTGGDEINARCYHDDAQTQNDLAGRSVEQALDVFTQATHGALKKLGKTPVVWEEMILNFNLTLSNDTIALVWISSSDAAAVASKGFRVIHAGSNSFYLDCGAGGWVGDFPAGNSWCEPYKTWQNAYTFDPLANLTTAQAPLVLGGQQLLWTEQSGPQNLDSIAWPRAAASAEVFWSGSGGNVSAALPRLHELGYRLRQRGVHAISLQPEWCALRPFACDLTA</sequence>
<evidence type="ECO:0000256" key="6">
    <source>
        <dbReference type="ARBA" id="ARBA00023295"/>
    </source>
</evidence>
<keyword evidence="6 7" id="KW-0326">Glycosidase</keyword>
<organism evidence="12 13">
    <name type="scientific">Multifurca ochricompacta</name>
    <dbReference type="NCBI Taxonomy" id="376703"/>
    <lineage>
        <taxon>Eukaryota</taxon>
        <taxon>Fungi</taxon>
        <taxon>Dikarya</taxon>
        <taxon>Basidiomycota</taxon>
        <taxon>Agaricomycotina</taxon>
        <taxon>Agaricomycetes</taxon>
        <taxon>Russulales</taxon>
        <taxon>Russulaceae</taxon>
        <taxon>Multifurca</taxon>
    </lineage>
</organism>
<dbReference type="Gene3D" id="3.30.379.10">
    <property type="entry name" value="Chitobiase/beta-hexosaminidase domain 2-like"/>
    <property type="match status" value="1"/>
</dbReference>
<dbReference type="Gene3D" id="3.20.20.80">
    <property type="entry name" value="Glycosidases"/>
    <property type="match status" value="1"/>
</dbReference>
<accession>A0AAD4M192</accession>
<proteinExistence type="inferred from homology"/>
<comment type="similarity">
    <text evidence="2 7">Belongs to the glycosyl hydrolase 20 family.</text>
</comment>
<feature type="signal peptide" evidence="9">
    <location>
        <begin position="1"/>
        <end position="26"/>
    </location>
</feature>
<feature type="domain" description="Beta-hexosaminidase eukaryotic type N-terminal" evidence="11">
    <location>
        <begin position="27"/>
        <end position="162"/>
    </location>
</feature>
<evidence type="ECO:0000256" key="1">
    <source>
        <dbReference type="ARBA" id="ARBA00001231"/>
    </source>
</evidence>
<evidence type="ECO:0000259" key="10">
    <source>
        <dbReference type="Pfam" id="PF00728"/>
    </source>
</evidence>
<dbReference type="InterPro" id="IPR025705">
    <property type="entry name" value="Beta_hexosaminidase_sua/sub"/>
</dbReference>
<dbReference type="Pfam" id="PF14845">
    <property type="entry name" value="Glycohydro_20b2"/>
    <property type="match status" value="1"/>
</dbReference>
<protein>
    <recommendedName>
        <fullName evidence="7">Beta-hexosaminidase</fullName>
        <ecNumber evidence="7">3.2.1.52</ecNumber>
    </recommendedName>
</protein>
<dbReference type="SUPFAM" id="SSF51445">
    <property type="entry name" value="(Trans)glycosidases"/>
    <property type="match status" value="1"/>
</dbReference>
<comment type="caution">
    <text evidence="12">The sequence shown here is derived from an EMBL/GenBank/DDBJ whole genome shotgun (WGS) entry which is preliminary data.</text>
</comment>
<dbReference type="EC" id="3.2.1.52" evidence="7"/>
<dbReference type="PIRSF" id="PIRSF001093">
    <property type="entry name" value="B-hxosamndse_ab_euk"/>
    <property type="match status" value="1"/>
</dbReference>
<evidence type="ECO:0000259" key="11">
    <source>
        <dbReference type="Pfam" id="PF14845"/>
    </source>
</evidence>
<evidence type="ECO:0000256" key="4">
    <source>
        <dbReference type="ARBA" id="ARBA00022801"/>
    </source>
</evidence>
<dbReference type="GO" id="GO:0030203">
    <property type="term" value="P:glycosaminoglycan metabolic process"/>
    <property type="evidence" value="ECO:0007669"/>
    <property type="project" value="TreeGrafter"/>
</dbReference>